<sequence length="279" mass="30900">MAGYGYTNRGYTTYQGTDPRADDWSRQSYGGSGYSDHVCRPVIIDAEGRKRPVISYTPGNSESYVTSERIVEHVHTPVVVTDYKYGPPTTKVETVKDYGVVNSKWGRPSSPEDFITKVQTEASRPARTGLLSTTNWPNTPNSTGYNGTTGYGEYSNYSNSNWTRPSGNVIRDDSFSDYYRRNDGVKERQSPKGWTTTQTSHDTPLSRPTNDIGAAVEYLKEAAQSLSVTGAPATQPRIIDSTEAARRYGNFNLASLGQERYTATMDSREAARKYSGARV</sequence>
<feature type="compositionally biased region" description="Polar residues" evidence="1">
    <location>
        <begin position="192"/>
        <end position="209"/>
    </location>
</feature>
<proteinExistence type="predicted"/>
<feature type="region of interest" description="Disordered" evidence="1">
    <location>
        <begin position="1"/>
        <end position="23"/>
    </location>
</feature>
<evidence type="ECO:0000313" key="2">
    <source>
        <dbReference type="EMBL" id="MPA31645.1"/>
    </source>
</evidence>
<evidence type="ECO:0000256" key="1">
    <source>
        <dbReference type="SAM" id="MobiDB-lite"/>
    </source>
</evidence>
<protein>
    <submittedName>
        <fullName evidence="2">Uncharacterized protein</fullName>
    </submittedName>
</protein>
<dbReference type="AlphaFoldDB" id="A0A5B6YJE1"/>
<feature type="region of interest" description="Disordered" evidence="1">
    <location>
        <begin position="183"/>
        <end position="210"/>
    </location>
</feature>
<accession>A0A5B6YJE1</accession>
<reference evidence="2" key="1">
    <citation type="submission" date="2019-08" db="EMBL/GenBank/DDBJ databases">
        <title>Reference gene set and small RNA set construction with multiple tissues from Davidia involucrata Baill.</title>
        <authorList>
            <person name="Yang H."/>
            <person name="Zhou C."/>
            <person name="Li G."/>
            <person name="Wang J."/>
            <person name="Gao P."/>
            <person name="Wang M."/>
            <person name="Wang R."/>
            <person name="Zhao Y."/>
        </authorList>
    </citation>
    <scope>NUCLEOTIDE SEQUENCE</scope>
    <source>
        <tissue evidence="2">Mixed with DoveR01_LX</tissue>
    </source>
</reference>
<dbReference type="EMBL" id="GHES01001086">
    <property type="protein sequence ID" value="MPA31645.1"/>
    <property type="molecule type" value="Transcribed_RNA"/>
</dbReference>
<gene>
    <name evidence="2" type="ORF">Din_001086</name>
</gene>
<organism evidence="2">
    <name type="scientific">Davidia involucrata</name>
    <name type="common">Dove tree</name>
    <dbReference type="NCBI Taxonomy" id="16924"/>
    <lineage>
        <taxon>Eukaryota</taxon>
        <taxon>Viridiplantae</taxon>
        <taxon>Streptophyta</taxon>
        <taxon>Embryophyta</taxon>
        <taxon>Tracheophyta</taxon>
        <taxon>Spermatophyta</taxon>
        <taxon>Magnoliopsida</taxon>
        <taxon>eudicotyledons</taxon>
        <taxon>Gunneridae</taxon>
        <taxon>Pentapetalae</taxon>
        <taxon>asterids</taxon>
        <taxon>Cornales</taxon>
        <taxon>Nyssaceae</taxon>
        <taxon>Davidia</taxon>
    </lineage>
</organism>
<name>A0A5B6YJE1_DAVIN</name>
<feature type="compositionally biased region" description="Low complexity" evidence="1">
    <location>
        <begin position="1"/>
        <end position="17"/>
    </location>
</feature>